<reference evidence="2 3" key="1">
    <citation type="submission" date="2016-10" db="EMBL/GenBank/DDBJ databases">
        <title>Rodentibacter gen. nov. and new species.</title>
        <authorList>
            <person name="Christensen H."/>
        </authorList>
    </citation>
    <scope>NUCLEOTIDE SEQUENCE [LARGE SCALE GENOMIC DNA]</scope>
    <source>
        <strain evidence="2 3">H1983213011</strain>
    </source>
</reference>
<protein>
    <recommendedName>
        <fullName evidence="1">NAD-dependent epimerase/dehydratase domain-containing protein</fullName>
    </recommendedName>
</protein>
<feature type="domain" description="NAD-dependent epimerase/dehydratase" evidence="1">
    <location>
        <begin position="21"/>
        <end position="196"/>
    </location>
</feature>
<dbReference type="Gene3D" id="3.40.50.720">
    <property type="entry name" value="NAD(P)-binding Rossmann-like Domain"/>
    <property type="match status" value="1"/>
</dbReference>
<dbReference type="Pfam" id="PF01370">
    <property type="entry name" value="Epimerase"/>
    <property type="match status" value="1"/>
</dbReference>
<organism evidence="2 3">
    <name type="scientific">Rodentibacter trehalosifermentans</name>
    <dbReference type="NCBI Taxonomy" id="1908263"/>
    <lineage>
        <taxon>Bacteria</taxon>
        <taxon>Pseudomonadati</taxon>
        <taxon>Pseudomonadota</taxon>
        <taxon>Gammaproteobacteria</taxon>
        <taxon>Pasteurellales</taxon>
        <taxon>Pasteurellaceae</taxon>
        <taxon>Rodentibacter</taxon>
    </lineage>
</organism>
<dbReference type="InterPro" id="IPR001509">
    <property type="entry name" value="Epimerase_deHydtase"/>
</dbReference>
<accession>A0A1V3IQS3</accession>
<dbReference type="GO" id="GO:0004029">
    <property type="term" value="F:aldehyde dehydrogenase (NAD+) activity"/>
    <property type="evidence" value="ECO:0007669"/>
    <property type="project" value="TreeGrafter"/>
</dbReference>
<dbReference type="SUPFAM" id="SSF51735">
    <property type="entry name" value="NAD(P)-binding Rossmann-fold domains"/>
    <property type="match status" value="1"/>
</dbReference>
<dbReference type="PANTHER" id="PTHR48079">
    <property type="entry name" value="PROTEIN YEEZ"/>
    <property type="match status" value="1"/>
</dbReference>
<sequence>MAACNEKNSGENVEQAKPKVVFLAGATGVIGEPLSKALVEKGYKVYGTTRSEIKAKALEEIGVIPIVVDVFNAPVLEQAVVEAKPDVVINQLSSLPKGLKDEEMEEGLKRDSKIRIEGTKNLVAAAEKAGAKKYIAQSFMYYAPSDHPVTEEGEWYDENDATYGESIKSIKSLETQTLAGKFTPVVLRYGWIYGGKSGFDAAPEGYAGIHINALVDATVRAVEANLNGVYNVAEDGPIVDSNKFKNAVPEWNAK</sequence>
<dbReference type="InterPro" id="IPR036291">
    <property type="entry name" value="NAD(P)-bd_dom_sf"/>
</dbReference>
<dbReference type="EMBL" id="MLHK01000052">
    <property type="protein sequence ID" value="OOF44461.1"/>
    <property type="molecule type" value="Genomic_DNA"/>
</dbReference>
<evidence type="ECO:0000259" key="1">
    <source>
        <dbReference type="Pfam" id="PF01370"/>
    </source>
</evidence>
<comment type="caution">
    <text evidence="2">The sequence shown here is derived from an EMBL/GenBank/DDBJ whole genome shotgun (WGS) entry which is preliminary data.</text>
</comment>
<evidence type="ECO:0000313" key="3">
    <source>
        <dbReference type="Proteomes" id="UP000188728"/>
    </source>
</evidence>
<evidence type="ECO:0000313" key="2">
    <source>
        <dbReference type="EMBL" id="OOF44461.1"/>
    </source>
</evidence>
<name>A0A1V3IQS3_9PAST</name>
<dbReference type="PANTHER" id="PTHR48079:SF6">
    <property type="entry name" value="NAD(P)-BINDING DOMAIN-CONTAINING PROTEIN-RELATED"/>
    <property type="match status" value="1"/>
</dbReference>
<dbReference type="InterPro" id="IPR051783">
    <property type="entry name" value="NAD(P)-dependent_oxidoreduct"/>
</dbReference>
<gene>
    <name evidence="2" type="ORF">BKK51_08845</name>
</gene>
<dbReference type="AlphaFoldDB" id="A0A1V3IQS3"/>
<dbReference type="Proteomes" id="UP000188728">
    <property type="component" value="Unassembled WGS sequence"/>
</dbReference>
<proteinExistence type="predicted"/>
<dbReference type="GO" id="GO:0005737">
    <property type="term" value="C:cytoplasm"/>
    <property type="evidence" value="ECO:0007669"/>
    <property type="project" value="TreeGrafter"/>
</dbReference>